<dbReference type="EMBL" id="JACQWF010000057">
    <property type="protein sequence ID" value="MBI4594985.1"/>
    <property type="molecule type" value="Genomic_DNA"/>
</dbReference>
<name>A0A933GKT8_UNCTE</name>
<proteinExistence type="inferred from homology"/>
<dbReference type="Gene3D" id="3.90.226.10">
    <property type="entry name" value="2-enoyl-CoA Hydratase, Chain A, domain 1"/>
    <property type="match status" value="1"/>
</dbReference>
<dbReference type="PANTHER" id="PTHR43802:SF1">
    <property type="entry name" value="IP11341P-RELATED"/>
    <property type="match status" value="1"/>
</dbReference>
<evidence type="ECO:0000256" key="1">
    <source>
        <dbReference type="ARBA" id="ARBA00005254"/>
    </source>
</evidence>
<dbReference type="PROSITE" id="PS00166">
    <property type="entry name" value="ENOYL_COA_HYDRATASE"/>
    <property type="match status" value="1"/>
</dbReference>
<dbReference type="Pfam" id="PF00378">
    <property type="entry name" value="ECH_1"/>
    <property type="match status" value="1"/>
</dbReference>
<dbReference type="GO" id="GO:0003824">
    <property type="term" value="F:catalytic activity"/>
    <property type="evidence" value="ECO:0007669"/>
    <property type="project" value="InterPro"/>
</dbReference>
<dbReference type="PANTHER" id="PTHR43802">
    <property type="entry name" value="ENOYL-COA HYDRATASE"/>
    <property type="match status" value="1"/>
</dbReference>
<dbReference type="InterPro" id="IPR014748">
    <property type="entry name" value="Enoyl-CoA_hydra_C"/>
</dbReference>
<comment type="caution">
    <text evidence="3">The sequence shown here is derived from an EMBL/GenBank/DDBJ whole genome shotgun (WGS) entry which is preliminary data.</text>
</comment>
<dbReference type="SUPFAM" id="SSF52096">
    <property type="entry name" value="ClpP/crotonase"/>
    <property type="match status" value="1"/>
</dbReference>
<protein>
    <submittedName>
        <fullName evidence="3">Enoyl-CoA hydratase</fullName>
    </submittedName>
</protein>
<dbReference type="Proteomes" id="UP000772181">
    <property type="component" value="Unassembled WGS sequence"/>
</dbReference>
<evidence type="ECO:0000256" key="2">
    <source>
        <dbReference type="RuleBase" id="RU003707"/>
    </source>
</evidence>
<organism evidence="3 4">
    <name type="scientific">Tectimicrobiota bacterium</name>
    <dbReference type="NCBI Taxonomy" id="2528274"/>
    <lineage>
        <taxon>Bacteria</taxon>
        <taxon>Pseudomonadati</taxon>
        <taxon>Nitrospinota/Tectimicrobiota group</taxon>
        <taxon>Candidatus Tectimicrobiota</taxon>
    </lineage>
</organism>
<evidence type="ECO:0000313" key="3">
    <source>
        <dbReference type="EMBL" id="MBI4594985.1"/>
    </source>
</evidence>
<dbReference type="AlphaFoldDB" id="A0A933GKT8"/>
<accession>A0A933GKT8</accession>
<gene>
    <name evidence="3" type="ORF">HY730_01235</name>
</gene>
<sequence>MSTESILYRVEEKVALITLNRPEKLNALDMEIRLGLEKYLLQAEADDGVRVIVITGAGRAFCSGGDVSTMAQRLAVSATQRRKNLLFATKVPALIKQLDKPVIGAINGAAAGAGCSLALACDLRVASDKAKFGMAFVRRGLHPDWGGSYVLTRLVGTARALEMALTGDLIDAQEAFRIGLVNKVVPEASFEAGWREFAGKLAGGPPIAMAMIKSTIYKVADADFPAAMDIETFGQVVCSQTEDSKEGIAAFMEKRPANFQGK</sequence>
<dbReference type="InterPro" id="IPR001753">
    <property type="entry name" value="Enoyl-CoA_hydra/iso"/>
</dbReference>
<dbReference type="CDD" id="cd06558">
    <property type="entry name" value="crotonase-like"/>
    <property type="match status" value="1"/>
</dbReference>
<dbReference type="InterPro" id="IPR029045">
    <property type="entry name" value="ClpP/crotonase-like_dom_sf"/>
</dbReference>
<dbReference type="Gene3D" id="1.10.12.10">
    <property type="entry name" value="Lyase 2-enoyl-coa Hydratase, Chain A, domain 2"/>
    <property type="match status" value="1"/>
</dbReference>
<reference evidence="3" key="1">
    <citation type="submission" date="2020-07" db="EMBL/GenBank/DDBJ databases">
        <title>Huge and variable diversity of episymbiotic CPR bacteria and DPANN archaea in groundwater ecosystems.</title>
        <authorList>
            <person name="He C.Y."/>
            <person name="Keren R."/>
            <person name="Whittaker M."/>
            <person name="Farag I.F."/>
            <person name="Doudna J."/>
            <person name="Cate J.H.D."/>
            <person name="Banfield J.F."/>
        </authorList>
    </citation>
    <scope>NUCLEOTIDE SEQUENCE</scope>
    <source>
        <strain evidence="3">NC_groundwater_1482_Ag_S-0.65um_47_24</strain>
    </source>
</reference>
<dbReference type="InterPro" id="IPR018376">
    <property type="entry name" value="Enoyl-CoA_hyd/isom_CS"/>
</dbReference>
<comment type="similarity">
    <text evidence="1 2">Belongs to the enoyl-CoA hydratase/isomerase family.</text>
</comment>
<evidence type="ECO:0000313" key="4">
    <source>
        <dbReference type="Proteomes" id="UP000772181"/>
    </source>
</evidence>